<reference evidence="1 2" key="1">
    <citation type="journal article" date="2019" name="Nat. Ecol. Evol.">
        <title>Megaphylogeny resolves global patterns of mushroom evolution.</title>
        <authorList>
            <person name="Varga T."/>
            <person name="Krizsan K."/>
            <person name="Foldi C."/>
            <person name="Dima B."/>
            <person name="Sanchez-Garcia M."/>
            <person name="Sanchez-Ramirez S."/>
            <person name="Szollosi G.J."/>
            <person name="Szarkandi J.G."/>
            <person name="Papp V."/>
            <person name="Albert L."/>
            <person name="Andreopoulos W."/>
            <person name="Angelini C."/>
            <person name="Antonin V."/>
            <person name="Barry K.W."/>
            <person name="Bougher N.L."/>
            <person name="Buchanan P."/>
            <person name="Buyck B."/>
            <person name="Bense V."/>
            <person name="Catcheside P."/>
            <person name="Chovatia M."/>
            <person name="Cooper J."/>
            <person name="Damon W."/>
            <person name="Desjardin D."/>
            <person name="Finy P."/>
            <person name="Geml J."/>
            <person name="Haridas S."/>
            <person name="Hughes K."/>
            <person name="Justo A."/>
            <person name="Karasinski D."/>
            <person name="Kautmanova I."/>
            <person name="Kiss B."/>
            <person name="Kocsube S."/>
            <person name="Kotiranta H."/>
            <person name="LaButti K.M."/>
            <person name="Lechner B.E."/>
            <person name="Liimatainen K."/>
            <person name="Lipzen A."/>
            <person name="Lukacs Z."/>
            <person name="Mihaltcheva S."/>
            <person name="Morgado L.N."/>
            <person name="Niskanen T."/>
            <person name="Noordeloos M.E."/>
            <person name="Ohm R.A."/>
            <person name="Ortiz-Santana B."/>
            <person name="Ovrebo C."/>
            <person name="Racz N."/>
            <person name="Riley R."/>
            <person name="Savchenko A."/>
            <person name="Shiryaev A."/>
            <person name="Soop K."/>
            <person name="Spirin V."/>
            <person name="Szebenyi C."/>
            <person name="Tomsovsky M."/>
            <person name="Tulloss R.E."/>
            <person name="Uehling J."/>
            <person name="Grigoriev I.V."/>
            <person name="Vagvolgyi C."/>
            <person name="Papp T."/>
            <person name="Martin F.M."/>
            <person name="Miettinen O."/>
            <person name="Hibbett D.S."/>
            <person name="Nagy L.G."/>
        </authorList>
    </citation>
    <scope>NUCLEOTIDE SEQUENCE [LARGE SCALE GENOMIC DNA]</scope>
    <source>
        <strain evidence="1 2">NL-1719</strain>
    </source>
</reference>
<keyword evidence="2" id="KW-1185">Reference proteome</keyword>
<evidence type="ECO:0000313" key="2">
    <source>
        <dbReference type="Proteomes" id="UP000308600"/>
    </source>
</evidence>
<dbReference type="EMBL" id="ML208296">
    <property type="protein sequence ID" value="TFK71582.1"/>
    <property type="molecule type" value="Genomic_DNA"/>
</dbReference>
<evidence type="ECO:0000313" key="1">
    <source>
        <dbReference type="EMBL" id="TFK71582.1"/>
    </source>
</evidence>
<sequence>ILPALSLDGILHFTVTEQAVTGDFFNNFIEGLLGHMQRWPLPNSVIVMDNASIHKGAEIRELVESRCVYYLGTLGII</sequence>
<gene>
    <name evidence="1" type="ORF">BDN72DRAFT_725472</name>
</gene>
<proteinExistence type="predicted"/>
<feature type="non-terminal residue" evidence="1">
    <location>
        <position position="77"/>
    </location>
</feature>
<protein>
    <submittedName>
        <fullName evidence="1">Uncharacterized protein</fullName>
    </submittedName>
</protein>
<name>A0ACD3B131_9AGAR</name>
<dbReference type="Proteomes" id="UP000308600">
    <property type="component" value="Unassembled WGS sequence"/>
</dbReference>
<feature type="non-terminal residue" evidence="1">
    <location>
        <position position="1"/>
    </location>
</feature>
<accession>A0ACD3B131</accession>
<organism evidence="1 2">
    <name type="scientific">Pluteus cervinus</name>
    <dbReference type="NCBI Taxonomy" id="181527"/>
    <lineage>
        <taxon>Eukaryota</taxon>
        <taxon>Fungi</taxon>
        <taxon>Dikarya</taxon>
        <taxon>Basidiomycota</taxon>
        <taxon>Agaricomycotina</taxon>
        <taxon>Agaricomycetes</taxon>
        <taxon>Agaricomycetidae</taxon>
        <taxon>Agaricales</taxon>
        <taxon>Pluteineae</taxon>
        <taxon>Pluteaceae</taxon>
        <taxon>Pluteus</taxon>
    </lineage>
</organism>